<keyword evidence="2" id="KW-1185">Reference proteome</keyword>
<accession>A0A4Y2ISC2</accession>
<dbReference type="EMBL" id="BGPR01002841">
    <property type="protein sequence ID" value="GBM79802.1"/>
    <property type="molecule type" value="Genomic_DNA"/>
</dbReference>
<reference evidence="1 2" key="1">
    <citation type="journal article" date="2019" name="Sci. Rep.">
        <title>Orb-weaving spider Araneus ventricosus genome elucidates the spidroin gene catalogue.</title>
        <authorList>
            <person name="Kono N."/>
            <person name="Nakamura H."/>
            <person name="Ohtoshi R."/>
            <person name="Moran D.A.P."/>
            <person name="Shinohara A."/>
            <person name="Yoshida Y."/>
            <person name="Fujiwara M."/>
            <person name="Mori M."/>
            <person name="Tomita M."/>
            <person name="Arakawa K."/>
        </authorList>
    </citation>
    <scope>NUCLEOTIDE SEQUENCE [LARGE SCALE GENOMIC DNA]</scope>
</reference>
<dbReference type="AlphaFoldDB" id="A0A4Y2ISC2"/>
<organism evidence="1 2">
    <name type="scientific">Araneus ventricosus</name>
    <name type="common">Orbweaver spider</name>
    <name type="synonym">Epeira ventricosa</name>
    <dbReference type="NCBI Taxonomy" id="182803"/>
    <lineage>
        <taxon>Eukaryota</taxon>
        <taxon>Metazoa</taxon>
        <taxon>Ecdysozoa</taxon>
        <taxon>Arthropoda</taxon>
        <taxon>Chelicerata</taxon>
        <taxon>Arachnida</taxon>
        <taxon>Araneae</taxon>
        <taxon>Araneomorphae</taxon>
        <taxon>Entelegynae</taxon>
        <taxon>Araneoidea</taxon>
        <taxon>Araneidae</taxon>
        <taxon>Araneus</taxon>
    </lineage>
</organism>
<evidence type="ECO:0000313" key="2">
    <source>
        <dbReference type="Proteomes" id="UP000499080"/>
    </source>
</evidence>
<protein>
    <submittedName>
        <fullName evidence="1">Uncharacterized protein</fullName>
    </submittedName>
</protein>
<comment type="caution">
    <text evidence="1">The sequence shown here is derived from an EMBL/GenBank/DDBJ whole genome shotgun (WGS) entry which is preliminary data.</text>
</comment>
<sequence length="138" mass="15784">MVYSKEFVVSVSVQTHGEQWSGIRIVIDVRRIRKFKHSPCSRSQHLLYDHTHRTIYMVFTEQTSERQEPCIVSAHWRAHIFWQPFIASLQFKGANSDRCGNTSQVAHSDHNAISLCIFSGLVVPKFDISKLSKVVAVA</sequence>
<evidence type="ECO:0000313" key="1">
    <source>
        <dbReference type="EMBL" id="GBM79802.1"/>
    </source>
</evidence>
<proteinExistence type="predicted"/>
<gene>
    <name evidence="1" type="ORF">AVEN_29264_1</name>
</gene>
<dbReference type="Proteomes" id="UP000499080">
    <property type="component" value="Unassembled WGS sequence"/>
</dbReference>
<name>A0A4Y2ISC2_ARAVE</name>